<protein>
    <recommendedName>
        <fullName evidence="3">JmjN domain-containing protein</fullName>
    </recommendedName>
</protein>
<dbReference type="EMBL" id="BMAT01008927">
    <property type="protein sequence ID" value="GFR95501.1"/>
    <property type="molecule type" value="Genomic_DNA"/>
</dbReference>
<proteinExistence type="predicted"/>
<sequence>MSRHAEFLLPDYLQPQDEVKMVTPEPQKGPTYTEEELKSLTPWERFLLTKKPIIAPDGYIPNSVVRRAVGFVKPESPMLPWQLKPVSCRCQGFQVVKQIVII</sequence>
<comment type="caution">
    <text evidence="1">The sequence shown here is derived from an EMBL/GenBank/DDBJ whole genome shotgun (WGS) entry which is preliminary data.</text>
</comment>
<evidence type="ECO:0000313" key="2">
    <source>
        <dbReference type="Proteomes" id="UP000762676"/>
    </source>
</evidence>
<dbReference type="AlphaFoldDB" id="A0AAV4HCE7"/>
<gene>
    <name evidence="1" type="ORF">ElyMa_004430700</name>
</gene>
<evidence type="ECO:0000313" key="1">
    <source>
        <dbReference type="EMBL" id="GFR95501.1"/>
    </source>
</evidence>
<name>A0AAV4HCE7_9GAST</name>
<organism evidence="1 2">
    <name type="scientific">Elysia marginata</name>
    <dbReference type="NCBI Taxonomy" id="1093978"/>
    <lineage>
        <taxon>Eukaryota</taxon>
        <taxon>Metazoa</taxon>
        <taxon>Spiralia</taxon>
        <taxon>Lophotrochozoa</taxon>
        <taxon>Mollusca</taxon>
        <taxon>Gastropoda</taxon>
        <taxon>Heterobranchia</taxon>
        <taxon>Euthyneura</taxon>
        <taxon>Panpulmonata</taxon>
        <taxon>Sacoglossa</taxon>
        <taxon>Placobranchoidea</taxon>
        <taxon>Plakobranchidae</taxon>
        <taxon>Elysia</taxon>
    </lineage>
</organism>
<keyword evidence="2" id="KW-1185">Reference proteome</keyword>
<evidence type="ECO:0008006" key="3">
    <source>
        <dbReference type="Google" id="ProtNLM"/>
    </source>
</evidence>
<accession>A0AAV4HCE7</accession>
<reference evidence="1 2" key="1">
    <citation type="journal article" date="2021" name="Elife">
        <title>Chloroplast acquisition without the gene transfer in kleptoplastic sea slugs, Plakobranchus ocellatus.</title>
        <authorList>
            <person name="Maeda T."/>
            <person name="Takahashi S."/>
            <person name="Yoshida T."/>
            <person name="Shimamura S."/>
            <person name="Takaki Y."/>
            <person name="Nagai Y."/>
            <person name="Toyoda A."/>
            <person name="Suzuki Y."/>
            <person name="Arimoto A."/>
            <person name="Ishii H."/>
            <person name="Satoh N."/>
            <person name="Nishiyama T."/>
            <person name="Hasebe M."/>
            <person name="Maruyama T."/>
            <person name="Minagawa J."/>
            <person name="Obokata J."/>
            <person name="Shigenobu S."/>
        </authorList>
    </citation>
    <scope>NUCLEOTIDE SEQUENCE [LARGE SCALE GENOMIC DNA]</scope>
</reference>
<dbReference type="Proteomes" id="UP000762676">
    <property type="component" value="Unassembled WGS sequence"/>
</dbReference>